<accession>A0A9E7AIP4</accession>
<dbReference type="KEGG" id="agh:M3I41_07150"/>
<evidence type="ECO:0000313" key="1">
    <source>
        <dbReference type="EMBL" id="UQF79359.1"/>
    </source>
</evidence>
<dbReference type="Proteomes" id="UP000830236">
    <property type="component" value="Chromosome"/>
</dbReference>
<organism evidence="1 2">
    <name type="scientific">Actinomyces graevenitzii</name>
    <dbReference type="NCBI Taxonomy" id="55565"/>
    <lineage>
        <taxon>Bacteria</taxon>
        <taxon>Bacillati</taxon>
        <taxon>Actinomycetota</taxon>
        <taxon>Actinomycetes</taxon>
        <taxon>Actinomycetales</taxon>
        <taxon>Actinomycetaceae</taxon>
        <taxon>Actinomyces</taxon>
    </lineage>
</organism>
<gene>
    <name evidence="1" type="ORF">M3I41_07150</name>
</gene>
<name>A0A9E7AIP4_9ACTO</name>
<proteinExistence type="predicted"/>
<dbReference type="AlphaFoldDB" id="A0A9E7AIP4"/>
<evidence type="ECO:0000313" key="2">
    <source>
        <dbReference type="Proteomes" id="UP000830236"/>
    </source>
</evidence>
<sequence>MILIGEKEEKGWVHANYRLTRPVSWQQLLKAVHGVYGYFKKTEILVNGLPIQIGQPEEILQTPESKAISIRGVLTIIDVPVVVTFYNQADYVNVMVACANEEFQNTNYEKFNKSMSQIMDSLELMMYIPTANQN</sequence>
<dbReference type="EMBL" id="CP097095">
    <property type="protein sequence ID" value="UQF79359.1"/>
    <property type="molecule type" value="Genomic_DNA"/>
</dbReference>
<reference evidence="1" key="1">
    <citation type="submission" date="2022-05" db="EMBL/GenBank/DDBJ databases">
        <title>Using nanopore sequencing to obtain complete genomes from saliva samples.</title>
        <authorList>
            <person name="Baker J.L."/>
        </authorList>
    </citation>
    <scope>NUCLEOTIDE SEQUENCE</scope>
    <source>
        <strain evidence="1">JCVI-JB-Ag32</strain>
    </source>
</reference>
<protein>
    <submittedName>
        <fullName evidence="1">Uncharacterized protein</fullName>
    </submittedName>
</protein>